<comment type="similarity">
    <text evidence="1">Belongs to the bystin family.</text>
</comment>
<proteinExistence type="inferred from homology"/>
<dbReference type="PANTHER" id="PTHR12821:SF0">
    <property type="entry name" value="BYSTIN"/>
    <property type="match status" value="1"/>
</dbReference>
<dbReference type="EMBL" id="JAPWTK010000005">
    <property type="protein sequence ID" value="KAJ8961431.1"/>
    <property type="molecule type" value="Genomic_DNA"/>
</dbReference>
<dbReference type="GO" id="GO:0006364">
    <property type="term" value="P:rRNA processing"/>
    <property type="evidence" value="ECO:0007669"/>
    <property type="project" value="TreeGrafter"/>
</dbReference>
<dbReference type="GO" id="GO:0005730">
    <property type="term" value="C:nucleolus"/>
    <property type="evidence" value="ECO:0007669"/>
    <property type="project" value="TreeGrafter"/>
</dbReference>
<comment type="caution">
    <text evidence="3">The sequence shown here is derived from an EMBL/GenBank/DDBJ whole genome shotgun (WGS) entry which is preliminary data.</text>
</comment>
<organism evidence="3 4">
    <name type="scientific">Aromia moschata</name>
    <dbReference type="NCBI Taxonomy" id="1265417"/>
    <lineage>
        <taxon>Eukaryota</taxon>
        <taxon>Metazoa</taxon>
        <taxon>Ecdysozoa</taxon>
        <taxon>Arthropoda</taxon>
        <taxon>Hexapoda</taxon>
        <taxon>Insecta</taxon>
        <taxon>Pterygota</taxon>
        <taxon>Neoptera</taxon>
        <taxon>Endopterygota</taxon>
        <taxon>Coleoptera</taxon>
        <taxon>Polyphaga</taxon>
        <taxon>Cucujiformia</taxon>
        <taxon>Chrysomeloidea</taxon>
        <taxon>Cerambycidae</taxon>
        <taxon>Cerambycinae</taxon>
        <taxon>Callichromatini</taxon>
        <taxon>Aromia</taxon>
    </lineage>
</organism>
<keyword evidence="4" id="KW-1185">Reference proteome</keyword>
<evidence type="ECO:0000313" key="4">
    <source>
        <dbReference type="Proteomes" id="UP001162162"/>
    </source>
</evidence>
<dbReference type="InterPro" id="IPR007955">
    <property type="entry name" value="Bystin"/>
</dbReference>
<sequence length="145" mass="16821">MGKTKRTKPSQMAVKTPLEQDIQNARFAKPKNRNKIRLRQDEEDQFVSSTLSRKILSAAREQQREMESELGPVSKKINHSETAITKLDIGGDNSDSEIEEDTLEPDTYYENIEINEDDERSMEKFMSKNPLPRRTLADIIMEKNY</sequence>
<dbReference type="GO" id="GO:0005737">
    <property type="term" value="C:cytoplasm"/>
    <property type="evidence" value="ECO:0007669"/>
    <property type="project" value="TreeGrafter"/>
</dbReference>
<feature type="region of interest" description="Disordered" evidence="2">
    <location>
        <begin position="57"/>
        <end position="106"/>
    </location>
</feature>
<dbReference type="GO" id="GO:0030688">
    <property type="term" value="C:preribosome, small subunit precursor"/>
    <property type="evidence" value="ECO:0007669"/>
    <property type="project" value="TreeGrafter"/>
</dbReference>
<accession>A0AAV8ZAN9</accession>
<dbReference type="AlphaFoldDB" id="A0AAV8ZAN9"/>
<name>A0AAV8ZAN9_9CUCU</name>
<feature type="compositionally biased region" description="Basic residues" evidence="2">
    <location>
        <begin position="28"/>
        <end position="37"/>
    </location>
</feature>
<evidence type="ECO:0000256" key="2">
    <source>
        <dbReference type="SAM" id="MobiDB-lite"/>
    </source>
</evidence>
<feature type="compositionally biased region" description="Acidic residues" evidence="2">
    <location>
        <begin position="94"/>
        <end position="104"/>
    </location>
</feature>
<dbReference type="GO" id="GO:0030515">
    <property type="term" value="F:snoRNA binding"/>
    <property type="evidence" value="ECO:0007669"/>
    <property type="project" value="TreeGrafter"/>
</dbReference>
<dbReference type="PANTHER" id="PTHR12821">
    <property type="entry name" value="BYSTIN"/>
    <property type="match status" value="1"/>
</dbReference>
<gene>
    <name evidence="3" type="ORF">NQ318_014678</name>
</gene>
<evidence type="ECO:0000256" key="1">
    <source>
        <dbReference type="ARBA" id="ARBA00007114"/>
    </source>
</evidence>
<reference evidence="3" key="1">
    <citation type="journal article" date="2023" name="Insect Mol. Biol.">
        <title>Genome sequencing provides insights into the evolution of gene families encoding plant cell wall-degrading enzymes in longhorned beetles.</title>
        <authorList>
            <person name="Shin N.R."/>
            <person name="Okamura Y."/>
            <person name="Kirsch R."/>
            <person name="Pauchet Y."/>
        </authorList>
    </citation>
    <scope>NUCLEOTIDE SEQUENCE</scope>
    <source>
        <strain evidence="3">AMC_N1</strain>
    </source>
</reference>
<evidence type="ECO:0000313" key="3">
    <source>
        <dbReference type="EMBL" id="KAJ8961431.1"/>
    </source>
</evidence>
<protein>
    <submittedName>
        <fullName evidence="3">Uncharacterized protein</fullName>
    </submittedName>
</protein>
<feature type="region of interest" description="Disordered" evidence="2">
    <location>
        <begin position="1"/>
        <end position="39"/>
    </location>
</feature>
<dbReference type="Proteomes" id="UP001162162">
    <property type="component" value="Unassembled WGS sequence"/>
</dbReference>